<reference evidence="1" key="1">
    <citation type="journal article" date="2014" name="Front. Microbiol.">
        <title>High frequency of phylogenetically diverse reductive dehalogenase-homologous genes in deep subseafloor sedimentary metagenomes.</title>
        <authorList>
            <person name="Kawai M."/>
            <person name="Futagami T."/>
            <person name="Toyoda A."/>
            <person name="Takaki Y."/>
            <person name="Nishi S."/>
            <person name="Hori S."/>
            <person name="Arai W."/>
            <person name="Tsubouchi T."/>
            <person name="Morono Y."/>
            <person name="Uchiyama I."/>
            <person name="Ito T."/>
            <person name="Fujiyama A."/>
            <person name="Inagaki F."/>
            <person name="Takami H."/>
        </authorList>
    </citation>
    <scope>NUCLEOTIDE SEQUENCE</scope>
    <source>
        <strain evidence="1">Expedition CK06-06</strain>
    </source>
</reference>
<name>X1JFD2_9ZZZZ</name>
<organism evidence="1">
    <name type="scientific">marine sediment metagenome</name>
    <dbReference type="NCBI Taxonomy" id="412755"/>
    <lineage>
        <taxon>unclassified sequences</taxon>
        <taxon>metagenomes</taxon>
        <taxon>ecological metagenomes</taxon>
    </lineage>
</organism>
<gene>
    <name evidence="1" type="ORF">S03H2_59176</name>
</gene>
<dbReference type="AlphaFoldDB" id="X1JFD2"/>
<sequence>LAVLSVIPLAERFKIGSWFDFRKRVNSVDEETTKTQERITNIGNLNIQIQGEE</sequence>
<evidence type="ECO:0000313" key="1">
    <source>
        <dbReference type="EMBL" id="GAH80235.1"/>
    </source>
</evidence>
<proteinExistence type="predicted"/>
<dbReference type="EMBL" id="BARU01038040">
    <property type="protein sequence ID" value="GAH80235.1"/>
    <property type="molecule type" value="Genomic_DNA"/>
</dbReference>
<comment type="caution">
    <text evidence="1">The sequence shown here is derived from an EMBL/GenBank/DDBJ whole genome shotgun (WGS) entry which is preliminary data.</text>
</comment>
<accession>X1JFD2</accession>
<feature type="non-terminal residue" evidence="1">
    <location>
        <position position="1"/>
    </location>
</feature>
<protein>
    <submittedName>
        <fullName evidence="1">Uncharacterized protein</fullName>
    </submittedName>
</protein>